<evidence type="ECO:0000256" key="2">
    <source>
        <dbReference type="SAM" id="Phobius"/>
    </source>
</evidence>
<protein>
    <submittedName>
        <fullName evidence="4">Peptidoglycan-binding protein</fullName>
    </submittedName>
</protein>
<reference evidence="4" key="1">
    <citation type="journal article" date="2014" name="Int. J. Syst. Evol. Microbiol.">
        <title>Complete genome sequence of Corynebacterium casei LMG S-19264T (=DSM 44701T), isolated from a smear-ripened cheese.</title>
        <authorList>
            <consortium name="US DOE Joint Genome Institute (JGI-PGF)"/>
            <person name="Walter F."/>
            <person name="Albersmeier A."/>
            <person name="Kalinowski J."/>
            <person name="Ruckert C."/>
        </authorList>
    </citation>
    <scope>NUCLEOTIDE SEQUENCE</scope>
    <source>
        <strain evidence="4">JCM 4477</strain>
    </source>
</reference>
<feature type="compositionally biased region" description="Basic and acidic residues" evidence="1">
    <location>
        <begin position="1"/>
        <end position="21"/>
    </location>
</feature>
<reference evidence="4" key="2">
    <citation type="submission" date="2020-09" db="EMBL/GenBank/DDBJ databases">
        <authorList>
            <person name="Sun Q."/>
            <person name="Ohkuma M."/>
        </authorList>
    </citation>
    <scope>NUCLEOTIDE SEQUENCE</scope>
    <source>
        <strain evidence="4">JCM 4477</strain>
    </source>
</reference>
<dbReference type="AlphaFoldDB" id="A0A919A277"/>
<organism evidence="4 5">
    <name type="scientific">Streptomyces fumanus</name>
    <dbReference type="NCBI Taxonomy" id="67302"/>
    <lineage>
        <taxon>Bacteria</taxon>
        <taxon>Bacillati</taxon>
        <taxon>Actinomycetota</taxon>
        <taxon>Actinomycetes</taxon>
        <taxon>Kitasatosporales</taxon>
        <taxon>Streptomycetaceae</taxon>
        <taxon>Streptomyces</taxon>
    </lineage>
</organism>
<name>A0A919A277_9ACTN</name>
<feature type="region of interest" description="Disordered" evidence="1">
    <location>
        <begin position="1"/>
        <end position="25"/>
    </location>
</feature>
<dbReference type="InterPro" id="IPR002477">
    <property type="entry name" value="Peptidoglycan-bd-like"/>
</dbReference>
<dbReference type="RefSeq" id="WP_229910138.1">
    <property type="nucleotide sequence ID" value="NZ_BNBI01000001.1"/>
</dbReference>
<feature type="compositionally biased region" description="Low complexity" evidence="1">
    <location>
        <begin position="230"/>
        <end position="301"/>
    </location>
</feature>
<feature type="transmembrane region" description="Helical" evidence="2">
    <location>
        <begin position="186"/>
        <end position="210"/>
    </location>
</feature>
<feature type="region of interest" description="Disordered" evidence="1">
    <location>
        <begin position="364"/>
        <end position="386"/>
    </location>
</feature>
<gene>
    <name evidence="4" type="ORF">GCM10018772_01480</name>
</gene>
<dbReference type="Gene3D" id="1.10.101.10">
    <property type="entry name" value="PGBD-like superfamily/PGBD"/>
    <property type="match status" value="1"/>
</dbReference>
<keyword evidence="2" id="KW-0472">Membrane</keyword>
<comment type="caution">
    <text evidence="4">The sequence shown here is derived from an EMBL/GenBank/DDBJ whole genome shotgun (WGS) entry which is preliminary data.</text>
</comment>
<evidence type="ECO:0000313" key="5">
    <source>
        <dbReference type="Proteomes" id="UP000630718"/>
    </source>
</evidence>
<dbReference type="InterPro" id="IPR036366">
    <property type="entry name" value="PGBDSf"/>
</dbReference>
<keyword evidence="2" id="KW-0812">Transmembrane</keyword>
<feature type="region of interest" description="Disordered" evidence="1">
    <location>
        <begin position="59"/>
        <end position="100"/>
    </location>
</feature>
<keyword evidence="2" id="KW-1133">Transmembrane helix</keyword>
<keyword evidence="5" id="KW-1185">Reference proteome</keyword>
<evidence type="ECO:0000313" key="4">
    <source>
        <dbReference type="EMBL" id="GHE82946.1"/>
    </source>
</evidence>
<proteinExistence type="predicted"/>
<feature type="region of interest" description="Disordered" evidence="1">
    <location>
        <begin position="130"/>
        <end position="186"/>
    </location>
</feature>
<evidence type="ECO:0000259" key="3">
    <source>
        <dbReference type="Pfam" id="PF01471"/>
    </source>
</evidence>
<evidence type="ECO:0000256" key="1">
    <source>
        <dbReference type="SAM" id="MobiDB-lite"/>
    </source>
</evidence>
<sequence length="386" mass="39105">MEQSEGPRHPCPECGARRGEDGTPTCGCGRRAADAVQRNRTAEAAAAEDFDPLRIRPYVELETGGEATDAPETPGTPGALAPAPAPEPEPAPDADADADATMALRPVPATPPAAGDATATETVPVAVAASSPDATSVLPTPLAPSAGPPSDTDLRLFEATGTPRPPRPDDVPGAPAERPRKRRRGVLVGAAAAVVVVLGAAGYASGLLSYEGPSRDGAQPEEVRAGVPDPSTGTPSGPAPASGVPVPSASASPSPSASASESASPSSSPSASPSSASPSPSRSAEPSPTASVSASDAPPAAADEDGGADSAGAAVLRLGDRGPEVTELQQRLRQINLYLGDIDGTFDHRVEDALRTFQWWRGIPSEERGTYGPRTREQLERETQEP</sequence>
<accession>A0A919A277</accession>
<dbReference type="Pfam" id="PF01471">
    <property type="entry name" value="PG_binding_1"/>
    <property type="match status" value="1"/>
</dbReference>
<dbReference type="SUPFAM" id="SSF47090">
    <property type="entry name" value="PGBD-like"/>
    <property type="match status" value="1"/>
</dbReference>
<dbReference type="Proteomes" id="UP000630718">
    <property type="component" value="Unassembled WGS sequence"/>
</dbReference>
<feature type="compositionally biased region" description="Low complexity" evidence="1">
    <location>
        <begin position="70"/>
        <end position="82"/>
    </location>
</feature>
<feature type="domain" description="Peptidoglycan binding-like" evidence="3">
    <location>
        <begin position="321"/>
        <end position="379"/>
    </location>
</feature>
<dbReference type="InterPro" id="IPR036365">
    <property type="entry name" value="PGBD-like_sf"/>
</dbReference>
<dbReference type="EMBL" id="BNBI01000001">
    <property type="protein sequence ID" value="GHE82946.1"/>
    <property type="molecule type" value="Genomic_DNA"/>
</dbReference>
<feature type="region of interest" description="Disordered" evidence="1">
    <location>
        <begin position="35"/>
        <end position="54"/>
    </location>
</feature>
<feature type="region of interest" description="Disordered" evidence="1">
    <location>
        <begin position="207"/>
        <end position="315"/>
    </location>
</feature>